<evidence type="ECO:0000256" key="3">
    <source>
        <dbReference type="ARBA" id="ARBA00009085"/>
    </source>
</evidence>
<evidence type="ECO:0000256" key="12">
    <source>
        <dbReference type="ARBA" id="ARBA00042420"/>
    </source>
</evidence>
<dbReference type="Pfam" id="PF00443">
    <property type="entry name" value="UCH"/>
    <property type="match status" value="1"/>
</dbReference>
<evidence type="ECO:0000256" key="13">
    <source>
        <dbReference type="ARBA" id="ARBA00043009"/>
    </source>
</evidence>
<dbReference type="PANTHER" id="PTHR24006:SF758">
    <property type="entry name" value="UBIQUITIN CARBOXYL-TERMINAL HYDROLASE 36"/>
    <property type="match status" value="1"/>
</dbReference>
<dbReference type="PROSITE" id="PS50235">
    <property type="entry name" value="USP_3"/>
    <property type="match status" value="1"/>
</dbReference>
<name>A0A5B7J9F3_PORTR</name>
<dbReference type="Proteomes" id="UP000324222">
    <property type="component" value="Unassembled WGS sequence"/>
</dbReference>
<dbReference type="PANTHER" id="PTHR24006">
    <property type="entry name" value="UBIQUITIN CARBOXYL-TERMINAL HYDROLASE"/>
    <property type="match status" value="1"/>
</dbReference>
<evidence type="ECO:0000256" key="10">
    <source>
        <dbReference type="ARBA" id="ARBA00041300"/>
    </source>
</evidence>
<evidence type="ECO:0000313" key="16">
    <source>
        <dbReference type="Proteomes" id="UP000324222"/>
    </source>
</evidence>
<proteinExistence type="inferred from homology"/>
<dbReference type="EC" id="3.4.19.12" evidence="4"/>
<dbReference type="GO" id="GO:0016579">
    <property type="term" value="P:protein deubiquitination"/>
    <property type="evidence" value="ECO:0007669"/>
    <property type="project" value="InterPro"/>
</dbReference>
<dbReference type="InterPro" id="IPR038765">
    <property type="entry name" value="Papain-like_cys_pep_sf"/>
</dbReference>
<gene>
    <name evidence="15" type="primary">Usp36_0</name>
    <name evidence="15" type="ORF">E2C01_089672</name>
</gene>
<evidence type="ECO:0000256" key="4">
    <source>
        <dbReference type="ARBA" id="ARBA00012759"/>
    </source>
</evidence>
<protein>
    <recommendedName>
        <fullName evidence="9">Ubiquitin carboxyl-terminal hydrolase 36</fullName>
        <ecNumber evidence="4">3.4.19.12</ecNumber>
    </recommendedName>
    <alternativeName>
        <fullName evidence="12">Deubiquitinating enzyme 36</fullName>
    </alternativeName>
    <alternativeName>
        <fullName evidence="11">Protein scrawny</fullName>
    </alternativeName>
    <alternativeName>
        <fullName evidence="10">Ubiquitin thioesterase 36</fullName>
    </alternativeName>
    <alternativeName>
        <fullName evidence="13">Ubiquitin-specific-processing protease 36</fullName>
    </alternativeName>
</protein>
<dbReference type="GO" id="GO:0005730">
    <property type="term" value="C:nucleolus"/>
    <property type="evidence" value="ECO:0007669"/>
    <property type="project" value="UniProtKB-SubCell"/>
</dbReference>
<dbReference type="AlphaFoldDB" id="A0A5B7J9F3"/>
<dbReference type="GO" id="GO:0006508">
    <property type="term" value="P:proteolysis"/>
    <property type="evidence" value="ECO:0007669"/>
    <property type="project" value="UniProtKB-KW"/>
</dbReference>
<keyword evidence="6" id="KW-0833">Ubl conjugation pathway</keyword>
<evidence type="ECO:0000256" key="6">
    <source>
        <dbReference type="ARBA" id="ARBA00022786"/>
    </source>
</evidence>
<dbReference type="InterPro" id="IPR028889">
    <property type="entry name" value="USP"/>
</dbReference>
<sequence length="86" mass="8944">MSGGKIGKHVNIQRTIDLTRFVSGAKGGGGGAGGGGYQYRLTSMVIHLGGSQHGGHYTAVAEASNGAMFEFDDASVSVCVRERERE</sequence>
<dbReference type="Gene3D" id="3.90.70.10">
    <property type="entry name" value="Cysteine proteinases"/>
    <property type="match status" value="1"/>
</dbReference>
<dbReference type="SUPFAM" id="SSF54001">
    <property type="entry name" value="Cysteine proteinases"/>
    <property type="match status" value="1"/>
</dbReference>
<dbReference type="GO" id="GO:0005829">
    <property type="term" value="C:cytosol"/>
    <property type="evidence" value="ECO:0007669"/>
    <property type="project" value="TreeGrafter"/>
</dbReference>
<keyword evidence="5" id="KW-0645">Protease</keyword>
<comment type="similarity">
    <text evidence="3">Belongs to the peptidase C19 family.</text>
</comment>
<keyword evidence="7 15" id="KW-0378">Hydrolase</keyword>
<accession>A0A5B7J9F3</accession>
<comment type="subcellular location">
    <subcellularLocation>
        <location evidence="2">Nucleus</location>
        <location evidence="2">Nucleolus</location>
    </subcellularLocation>
</comment>
<feature type="domain" description="USP" evidence="14">
    <location>
        <begin position="1"/>
        <end position="86"/>
    </location>
</feature>
<keyword evidence="16" id="KW-1185">Reference proteome</keyword>
<dbReference type="InterPro" id="IPR018200">
    <property type="entry name" value="USP_CS"/>
</dbReference>
<evidence type="ECO:0000256" key="5">
    <source>
        <dbReference type="ARBA" id="ARBA00022670"/>
    </source>
</evidence>
<evidence type="ECO:0000256" key="8">
    <source>
        <dbReference type="ARBA" id="ARBA00022807"/>
    </source>
</evidence>
<comment type="caution">
    <text evidence="15">The sequence shown here is derived from an EMBL/GenBank/DDBJ whole genome shotgun (WGS) entry which is preliminary data.</text>
</comment>
<evidence type="ECO:0000313" key="15">
    <source>
        <dbReference type="EMBL" id="MPC94501.1"/>
    </source>
</evidence>
<reference evidence="15 16" key="1">
    <citation type="submission" date="2019-05" db="EMBL/GenBank/DDBJ databases">
        <title>Another draft genome of Portunus trituberculatus and its Hox gene families provides insights of decapod evolution.</title>
        <authorList>
            <person name="Jeong J.-H."/>
            <person name="Song I."/>
            <person name="Kim S."/>
            <person name="Choi T."/>
            <person name="Kim D."/>
            <person name="Ryu S."/>
            <person name="Kim W."/>
        </authorList>
    </citation>
    <scope>NUCLEOTIDE SEQUENCE [LARGE SCALE GENOMIC DNA]</scope>
    <source>
        <tissue evidence="15">Muscle</tissue>
    </source>
</reference>
<dbReference type="PROSITE" id="PS00973">
    <property type="entry name" value="USP_2"/>
    <property type="match status" value="1"/>
</dbReference>
<dbReference type="InterPro" id="IPR050164">
    <property type="entry name" value="Peptidase_C19"/>
</dbReference>
<keyword evidence="8" id="KW-0788">Thiol protease</keyword>
<evidence type="ECO:0000256" key="11">
    <source>
        <dbReference type="ARBA" id="ARBA00042154"/>
    </source>
</evidence>
<dbReference type="OrthoDB" id="420187at2759"/>
<dbReference type="GO" id="GO:0004843">
    <property type="term" value="F:cysteine-type deubiquitinase activity"/>
    <property type="evidence" value="ECO:0007669"/>
    <property type="project" value="UniProtKB-EC"/>
</dbReference>
<evidence type="ECO:0000256" key="7">
    <source>
        <dbReference type="ARBA" id="ARBA00022801"/>
    </source>
</evidence>
<evidence type="ECO:0000256" key="9">
    <source>
        <dbReference type="ARBA" id="ARBA00039432"/>
    </source>
</evidence>
<comment type="catalytic activity">
    <reaction evidence="1">
        <text>Thiol-dependent hydrolysis of ester, thioester, amide, peptide and isopeptide bonds formed by the C-terminal Gly of ubiquitin (a 76-residue protein attached to proteins as an intracellular targeting signal).</text>
        <dbReference type="EC" id="3.4.19.12"/>
    </reaction>
</comment>
<organism evidence="15 16">
    <name type="scientific">Portunus trituberculatus</name>
    <name type="common">Swimming crab</name>
    <name type="synonym">Neptunus trituberculatus</name>
    <dbReference type="NCBI Taxonomy" id="210409"/>
    <lineage>
        <taxon>Eukaryota</taxon>
        <taxon>Metazoa</taxon>
        <taxon>Ecdysozoa</taxon>
        <taxon>Arthropoda</taxon>
        <taxon>Crustacea</taxon>
        <taxon>Multicrustacea</taxon>
        <taxon>Malacostraca</taxon>
        <taxon>Eumalacostraca</taxon>
        <taxon>Eucarida</taxon>
        <taxon>Decapoda</taxon>
        <taxon>Pleocyemata</taxon>
        <taxon>Brachyura</taxon>
        <taxon>Eubrachyura</taxon>
        <taxon>Portunoidea</taxon>
        <taxon>Portunidae</taxon>
        <taxon>Portuninae</taxon>
        <taxon>Portunus</taxon>
    </lineage>
</organism>
<evidence type="ECO:0000256" key="1">
    <source>
        <dbReference type="ARBA" id="ARBA00000707"/>
    </source>
</evidence>
<evidence type="ECO:0000256" key="2">
    <source>
        <dbReference type="ARBA" id="ARBA00004604"/>
    </source>
</evidence>
<dbReference type="InterPro" id="IPR001394">
    <property type="entry name" value="Peptidase_C19_UCH"/>
</dbReference>
<evidence type="ECO:0000259" key="14">
    <source>
        <dbReference type="PROSITE" id="PS50235"/>
    </source>
</evidence>
<dbReference type="EMBL" id="VSRR010098809">
    <property type="protein sequence ID" value="MPC94501.1"/>
    <property type="molecule type" value="Genomic_DNA"/>
</dbReference>
<dbReference type="GO" id="GO:0042981">
    <property type="term" value="P:regulation of apoptotic process"/>
    <property type="evidence" value="ECO:0007669"/>
    <property type="project" value="TreeGrafter"/>
</dbReference>